<feature type="transmembrane region" description="Helical" evidence="6">
    <location>
        <begin position="366"/>
        <end position="385"/>
    </location>
</feature>
<dbReference type="InterPro" id="IPR001727">
    <property type="entry name" value="GDT1-like"/>
</dbReference>
<dbReference type="OrthoDB" id="442680at2759"/>
<evidence type="ECO:0000256" key="1">
    <source>
        <dbReference type="ARBA" id="ARBA00004141"/>
    </source>
</evidence>
<feature type="signal peptide" evidence="7">
    <location>
        <begin position="1"/>
        <end position="19"/>
    </location>
</feature>
<feature type="transmembrane region" description="Helical" evidence="6">
    <location>
        <begin position="308"/>
        <end position="327"/>
    </location>
</feature>
<gene>
    <name evidence="8" type="ORF">EMWEY_00039770</name>
</gene>
<evidence type="ECO:0000256" key="7">
    <source>
        <dbReference type="SAM" id="SignalP"/>
    </source>
</evidence>
<dbReference type="Pfam" id="PF01169">
    <property type="entry name" value="GDT1"/>
    <property type="match status" value="2"/>
</dbReference>
<keyword evidence="9" id="KW-1185">Reference proteome</keyword>
<name>U6MAQ4_EIMMA</name>
<reference evidence="8" key="2">
    <citation type="submission" date="2013-10" db="EMBL/GenBank/DDBJ databases">
        <authorList>
            <person name="Aslett M."/>
        </authorList>
    </citation>
    <scope>NUCLEOTIDE SEQUENCE [LARGE SCALE GENOMIC DNA]</scope>
    <source>
        <strain evidence="8">Weybridge</strain>
    </source>
</reference>
<evidence type="ECO:0000256" key="5">
    <source>
        <dbReference type="ARBA" id="ARBA00023136"/>
    </source>
</evidence>
<evidence type="ECO:0000256" key="6">
    <source>
        <dbReference type="SAM" id="Phobius"/>
    </source>
</evidence>
<protein>
    <submittedName>
        <fullName evidence="8">Transmembrane protein, putative</fullName>
    </submittedName>
</protein>
<keyword evidence="3 6" id="KW-0812">Transmembrane</keyword>
<dbReference type="PANTHER" id="PTHR12608:SF1">
    <property type="entry name" value="TRANSMEMBRANE PROTEIN 165"/>
    <property type="match status" value="1"/>
</dbReference>
<dbReference type="PANTHER" id="PTHR12608">
    <property type="entry name" value="TRANSMEMBRANE PROTEIN HTP-1 RELATED"/>
    <property type="match status" value="1"/>
</dbReference>
<dbReference type="EMBL" id="HG722051">
    <property type="protein sequence ID" value="CDJ61307.1"/>
    <property type="molecule type" value="Genomic_DNA"/>
</dbReference>
<comment type="similarity">
    <text evidence="2">Belongs to the GDT1 family.</text>
</comment>
<evidence type="ECO:0000256" key="4">
    <source>
        <dbReference type="ARBA" id="ARBA00022989"/>
    </source>
</evidence>
<sequence length="412" mass="43969">MWVLFALVLSSSLLSAAHASDGQLSMASDANSSWSSAFVGTLFMIICSELGDKTFLITAILSMRCAKAGNSKKTQSGSNKLGSRWHVFAGGFLALALMTMMAAAGGQLLPLLLPQELRTIFMVCLLVIFGAKMLHEAAVYREAAEEADDLKDLCESDISVNGSTLLCVARNFFSPVFLQAASLTLMAEWGDRSQLATFALAADRSASAVCLGAILGHGLCTALAVLGGNVLAKRISERVVLVLGGQLVGTTAWTGAKGSGSNGSMHLKRLRMEAVIRVSKTCGSARQFWLCAVPDGLRCCSALDRRQVVFLLFRIIAGVALSVVKLLESNGFADPLKNLTYTVIVEGSLPFLPLLRASPHAVMMDVRAWISLIFVTVGLAGAGGYRGRRDSHRARKARATWLHQSSVKVEIL</sequence>
<dbReference type="GeneID" id="25337963"/>
<reference evidence="8" key="1">
    <citation type="submission" date="2013-10" db="EMBL/GenBank/DDBJ databases">
        <title>Genomic analysis of the causative agents of coccidiosis in chickens.</title>
        <authorList>
            <person name="Reid A.J."/>
            <person name="Blake D."/>
            <person name="Billington K."/>
            <person name="Browne H."/>
            <person name="Dunn M."/>
            <person name="Hung S."/>
            <person name="Kawahara F."/>
            <person name="Miranda-Saavedra D."/>
            <person name="Mourier T."/>
            <person name="Nagra H."/>
            <person name="Otto T.D."/>
            <person name="Rawlings N."/>
            <person name="Sanchez A."/>
            <person name="Sanders M."/>
            <person name="Subramaniam C."/>
            <person name="Tay Y."/>
            <person name="Dear P."/>
            <person name="Doerig C."/>
            <person name="Gruber A."/>
            <person name="Parkinson J."/>
            <person name="Shirley M."/>
            <person name="Wan K.L."/>
            <person name="Berriman M."/>
            <person name="Tomley F."/>
            <person name="Pain A."/>
        </authorList>
    </citation>
    <scope>NUCLEOTIDE SEQUENCE [LARGE SCALE GENOMIC DNA]</scope>
    <source>
        <strain evidence="8">Weybridge</strain>
    </source>
</reference>
<proteinExistence type="inferred from homology"/>
<dbReference type="RefSeq" id="XP_013337957.1">
    <property type="nucleotide sequence ID" value="XM_013482503.1"/>
</dbReference>
<keyword evidence="5 6" id="KW-0472">Membrane</keyword>
<dbReference type="Proteomes" id="UP000030763">
    <property type="component" value="Unassembled WGS sequence"/>
</dbReference>
<evidence type="ECO:0000313" key="9">
    <source>
        <dbReference type="Proteomes" id="UP000030763"/>
    </source>
</evidence>
<keyword evidence="4 6" id="KW-1133">Transmembrane helix</keyword>
<evidence type="ECO:0000256" key="3">
    <source>
        <dbReference type="ARBA" id="ARBA00022692"/>
    </source>
</evidence>
<dbReference type="AlphaFoldDB" id="U6MAQ4"/>
<feature type="transmembrane region" description="Helical" evidence="6">
    <location>
        <begin position="85"/>
        <end position="105"/>
    </location>
</feature>
<organism evidence="8 9">
    <name type="scientific">Eimeria maxima</name>
    <name type="common">Coccidian parasite</name>
    <dbReference type="NCBI Taxonomy" id="5804"/>
    <lineage>
        <taxon>Eukaryota</taxon>
        <taxon>Sar</taxon>
        <taxon>Alveolata</taxon>
        <taxon>Apicomplexa</taxon>
        <taxon>Conoidasida</taxon>
        <taxon>Coccidia</taxon>
        <taxon>Eucoccidiorida</taxon>
        <taxon>Eimeriorina</taxon>
        <taxon>Eimeriidae</taxon>
        <taxon>Eimeria</taxon>
    </lineage>
</organism>
<dbReference type="GO" id="GO:0016020">
    <property type="term" value="C:membrane"/>
    <property type="evidence" value="ECO:0007669"/>
    <property type="project" value="UniProtKB-SubCell"/>
</dbReference>
<comment type="subcellular location">
    <subcellularLocation>
        <location evidence="1">Membrane</location>
        <topology evidence="1">Multi-pass membrane protein</topology>
    </subcellularLocation>
</comment>
<feature type="chain" id="PRO_5004673447" evidence="7">
    <location>
        <begin position="20"/>
        <end position="412"/>
    </location>
</feature>
<feature type="transmembrane region" description="Helical" evidence="6">
    <location>
        <begin position="117"/>
        <end position="134"/>
    </location>
</feature>
<evidence type="ECO:0000256" key="2">
    <source>
        <dbReference type="ARBA" id="ARBA00009190"/>
    </source>
</evidence>
<feature type="transmembrane region" description="Helical" evidence="6">
    <location>
        <begin position="43"/>
        <end position="64"/>
    </location>
</feature>
<dbReference type="VEuPathDB" id="ToxoDB:EMWEY_00039770"/>
<dbReference type="GO" id="GO:0046873">
    <property type="term" value="F:metal ion transmembrane transporter activity"/>
    <property type="evidence" value="ECO:0007669"/>
    <property type="project" value="InterPro"/>
</dbReference>
<accession>U6MAQ4</accession>
<keyword evidence="7" id="KW-0732">Signal</keyword>
<evidence type="ECO:0000313" key="8">
    <source>
        <dbReference type="EMBL" id="CDJ61307.1"/>
    </source>
</evidence>